<dbReference type="GO" id="GO:0016790">
    <property type="term" value="F:thiolester hydrolase activity"/>
    <property type="evidence" value="ECO:0007669"/>
    <property type="project" value="TreeGrafter"/>
</dbReference>
<evidence type="ECO:0000256" key="8">
    <source>
        <dbReference type="ARBA" id="ARBA00023136"/>
    </source>
</evidence>
<gene>
    <name evidence="18" type="ORF">C1SCF055_LOCUS10108</name>
</gene>
<dbReference type="Gene3D" id="1.10.238.10">
    <property type="entry name" value="EF-hand"/>
    <property type="match status" value="1"/>
</dbReference>
<sequence>MERVADVSVIICGYVEMILDALSSEAIVASFGILRLLRLARVMRLLRLLRKSRALRELQKLVIMMSTCMKALIWSFIFCFVIMTVWAMLMVEMVHPIIQDLYKDNPGIFGDCEQCLRATQSVMDANLLLFKTVIAGDSWGLIAVPVIEKHPATAIIFVGSLLTLVFGVLNLIVAVVVDTFADARDRDILNLAEEMEQDMEADKRFLERIFNRIDVEKSGHLSLEQLVDGARKDAEFQSRLRVMDIDEMDLAQLFDMIDTDGSGFIESNEFIRPLSRWVHDSKTAPRFIKYNLMRTMQQQEEIQAAQSALKESIEKNFNAISERMDLISQPSSPLITRSAIPRDLSAPGYRWQHVETQPMEAVLSRRDEGVEQPHPSKKVTTLVQKMEESEANLQESINRLEDLVMKATESALKDSTDLIGHMLLEKLKSSPISEELHFAWPSTTSRAAALHAVPAPDAVPVVDLLTDDRDQLGTARLRRVGWRTLLPAVLGLFALVTLAVSRQQLPEPTGSTGSTGTQVAHVHVTDLDASVQSKKAPQLPEGTAPYSRSTVSLPSSASNASKLLPVVMFHGAAESEKEFIQVNHWIRSEHPGTFTVLVNLFTGTNSFSPLEEQVGGLYGYLSRLVEDFPEQFHHGYNLLCHSQGALVCRVAVQVMDHHRVVNFISLAGPQMGVYGTTWLESAQPFLEKNLPIPPLPQFIPTSIMSMGADILASNFHTFAYGSLQNSSSLANLWHDPLHEEDYLKGNAFLPRANGEVGRGSVGKGNFVKLRKAVFLVGSFQDRDYDSKLGLEPWQSGIFGFYKPGTDDELLPMKKQKLFREDAFGLRTLHDSGRLHVEAVPNVEHGEWLSSRKVFQSSWAAALSLDKAVENTAIKSIEI</sequence>
<name>A0A9P1BZR2_9DINO</name>
<feature type="transmembrane region" description="Helical" evidence="16">
    <location>
        <begin position="21"/>
        <end position="40"/>
    </location>
</feature>
<dbReference type="Gene3D" id="1.10.287.930">
    <property type="entry name" value="Mammalian shaker kv1.2 potassium channel- beta subunit complex"/>
    <property type="match status" value="1"/>
</dbReference>
<evidence type="ECO:0000256" key="1">
    <source>
        <dbReference type="ARBA" id="ARBA00004141"/>
    </source>
</evidence>
<dbReference type="Proteomes" id="UP001152797">
    <property type="component" value="Unassembled WGS sequence"/>
</dbReference>
<keyword evidence="20" id="KW-1185">Reference proteome</keyword>
<feature type="domain" description="EF-hand" evidence="17">
    <location>
        <begin position="201"/>
        <end position="236"/>
    </location>
</feature>
<dbReference type="Gene3D" id="1.10.287.70">
    <property type="match status" value="1"/>
</dbReference>
<reference evidence="18" key="1">
    <citation type="submission" date="2022-10" db="EMBL/GenBank/DDBJ databases">
        <authorList>
            <person name="Chen Y."/>
            <person name="Dougan E. K."/>
            <person name="Chan C."/>
            <person name="Rhodes N."/>
            <person name="Thang M."/>
        </authorList>
    </citation>
    <scope>NUCLEOTIDE SEQUENCE</scope>
</reference>
<keyword evidence="3 16" id="KW-0812">Transmembrane</keyword>
<keyword evidence="7 16" id="KW-1133">Transmembrane helix</keyword>
<protein>
    <recommendedName>
        <fullName evidence="11">palmitoyl-CoA hydrolase</fullName>
        <ecNumber evidence="11">3.1.2.2</ecNumber>
    </recommendedName>
</protein>
<evidence type="ECO:0000313" key="19">
    <source>
        <dbReference type="EMBL" id="CAL1135786.1"/>
    </source>
</evidence>
<dbReference type="GO" id="GO:0016020">
    <property type="term" value="C:membrane"/>
    <property type="evidence" value="ECO:0007669"/>
    <property type="project" value="UniProtKB-SubCell"/>
</dbReference>
<dbReference type="SUPFAM" id="SSF53474">
    <property type="entry name" value="alpha/beta-Hydrolases"/>
    <property type="match status" value="1"/>
</dbReference>
<evidence type="ECO:0000256" key="6">
    <source>
        <dbReference type="ARBA" id="ARBA00022837"/>
    </source>
</evidence>
<evidence type="ECO:0000256" key="15">
    <source>
        <dbReference type="SAM" id="MobiDB-lite"/>
    </source>
</evidence>
<dbReference type="EMBL" id="CAMXCT010000713">
    <property type="protein sequence ID" value="CAI3982411.1"/>
    <property type="molecule type" value="Genomic_DNA"/>
</dbReference>
<feature type="domain" description="EF-hand" evidence="17">
    <location>
        <begin position="245"/>
        <end position="280"/>
    </location>
</feature>
<dbReference type="Pfam" id="PF02089">
    <property type="entry name" value="Palm_thioest"/>
    <property type="match status" value="1"/>
</dbReference>
<dbReference type="PANTHER" id="PTHR11247:SF27">
    <property type="entry name" value="LYSOSOMAL THIOESTERASE PPT2"/>
    <property type="match status" value="1"/>
</dbReference>
<dbReference type="InterPro" id="IPR011992">
    <property type="entry name" value="EF-hand-dom_pair"/>
</dbReference>
<dbReference type="InterPro" id="IPR018247">
    <property type="entry name" value="EF_Hand_1_Ca_BS"/>
</dbReference>
<dbReference type="InterPro" id="IPR029058">
    <property type="entry name" value="AB_hydrolase_fold"/>
</dbReference>
<keyword evidence="8 16" id="KW-0472">Membrane</keyword>
<reference evidence="19" key="2">
    <citation type="submission" date="2024-04" db="EMBL/GenBank/DDBJ databases">
        <authorList>
            <person name="Chen Y."/>
            <person name="Shah S."/>
            <person name="Dougan E. K."/>
            <person name="Thang M."/>
            <person name="Chan C."/>
        </authorList>
    </citation>
    <scope>NUCLEOTIDE SEQUENCE [LARGE SCALE GENOMIC DNA]</scope>
</reference>
<evidence type="ECO:0000313" key="20">
    <source>
        <dbReference type="Proteomes" id="UP001152797"/>
    </source>
</evidence>
<evidence type="ECO:0000256" key="7">
    <source>
        <dbReference type="ARBA" id="ARBA00022989"/>
    </source>
</evidence>
<dbReference type="OrthoDB" id="155976at2759"/>
<dbReference type="SUPFAM" id="SSF81324">
    <property type="entry name" value="Voltage-gated potassium channels"/>
    <property type="match status" value="1"/>
</dbReference>
<keyword evidence="5" id="KW-0378">Hydrolase</keyword>
<evidence type="ECO:0000256" key="12">
    <source>
        <dbReference type="ARBA" id="ARBA00093223"/>
    </source>
</evidence>
<dbReference type="Pfam" id="PF00520">
    <property type="entry name" value="Ion_trans"/>
    <property type="match status" value="1"/>
</dbReference>
<evidence type="ECO:0000259" key="17">
    <source>
        <dbReference type="PROSITE" id="PS50222"/>
    </source>
</evidence>
<feature type="coiled-coil region" evidence="14">
    <location>
        <begin position="379"/>
        <end position="410"/>
    </location>
</feature>
<organism evidence="18">
    <name type="scientific">Cladocopium goreaui</name>
    <dbReference type="NCBI Taxonomy" id="2562237"/>
    <lineage>
        <taxon>Eukaryota</taxon>
        <taxon>Sar</taxon>
        <taxon>Alveolata</taxon>
        <taxon>Dinophyceae</taxon>
        <taxon>Suessiales</taxon>
        <taxon>Symbiodiniaceae</taxon>
        <taxon>Cladocopium</taxon>
    </lineage>
</organism>
<evidence type="ECO:0000256" key="3">
    <source>
        <dbReference type="ARBA" id="ARBA00022692"/>
    </source>
</evidence>
<evidence type="ECO:0000256" key="2">
    <source>
        <dbReference type="ARBA" id="ARBA00004371"/>
    </source>
</evidence>
<evidence type="ECO:0000256" key="13">
    <source>
        <dbReference type="ARBA" id="ARBA00093353"/>
    </source>
</evidence>
<feature type="transmembrane region" description="Helical" evidence="16">
    <location>
        <begin position="154"/>
        <end position="177"/>
    </location>
</feature>
<dbReference type="EC" id="3.1.2.2" evidence="11"/>
<evidence type="ECO:0000313" key="18">
    <source>
        <dbReference type="EMBL" id="CAI3982411.1"/>
    </source>
</evidence>
<keyword evidence="10" id="KW-0458">Lysosome</keyword>
<evidence type="ECO:0000256" key="14">
    <source>
        <dbReference type="SAM" id="Coils"/>
    </source>
</evidence>
<keyword evidence="14" id="KW-0175">Coiled coil</keyword>
<evidence type="ECO:0000256" key="9">
    <source>
        <dbReference type="ARBA" id="ARBA00023180"/>
    </source>
</evidence>
<dbReference type="PROSITE" id="PS50222">
    <property type="entry name" value="EF_HAND_2"/>
    <property type="match status" value="2"/>
</dbReference>
<keyword evidence="9" id="KW-0325">Glycoprotein</keyword>
<evidence type="ECO:0000256" key="11">
    <source>
        <dbReference type="ARBA" id="ARBA00038848"/>
    </source>
</evidence>
<dbReference type="EMBL" id="CAMXCT030000713">
    <property type="protein sequence ID" value="CAL4769723.1"/>
    <property type="molecule type" value="Genomic_DNA"/>
</dbReference>
<evidence type="ECO:0000256" key="16">
    <source>
        <dbReference type="SAM" id="Phobius"/>
    </source>
</evidence>
<dbReference type="InterPro" id="IPR002048">
    <property type="entry name" value="EF_hand_dom"/>
</dbReference>
<dbReference type="Gene3D" id="3.40.50.1820">
    <property type="entry name" value="alpha/beta hydrolase"/>
    <property type="match status" value="1"/>
</dbReference>
<dbReference type="InterPro" id="IPR005821">
    <property type="entry name" value="Ion_trans_dom"/>
</dbReference>
<evidence type="ECO:0000256" key="4">
    <source>
        <dbReference type="ARBA" id="ARBA00022729"/>
    </source>
</evidence>
<feature type="transmembrane region" description="Helical" evidence="16">
    <location>
        <begin position="61"/>
        <end position="89"/>
    </location>
</feature>
<keyword evidence="4" id="KW-0732">Signal</keyword>
<dbReference type="PANTHER" id="PTHR11247">
    <property type="entry name" value="PALMITOYL-PROTEIN THIOESTERASE/DOLICHYLDIPHOSPHATASE 1"/>
    <property type="match status" value="1"/>
</dbReference>
<keyword evidence="6" id="KW-0106">Calcium</keyword>
<dbReference type="GO" id="GO:0005216">
    <property type="term" value="F:monoatomic ion channel activity"/>
    <property type="evidence" value="ECO:0007669"/>
    <property type="project" value="InterPro"/>
</dbReference>
<dbReference type="SUPFAM" id="SSF47473">
    <property type="entry name" value="EF-hand"/>
    <property type="match status" value="1"/>
</dbReference>
<feature type="transmembrane region" description="Helical" evidence="16">
    <location>
        <begin position="480"/>
        <end position="500"/>
    </location>
</feature>
<evidence type="ECO:0000256" key="10">
    <source>
        <dbReference type="ARBA" id="ARBA00023228"/>
    </source>
</evidence>
<dbReference type="EMBL" id="CAMXCT020000713">
    <property type="protein sequence ID" value="CAL1135786.1"/>
    <property type="molecule type" value="Genomic_DNA"/>
</dbReference>
<dbReference type="Pfam" id="PF13202">
    <property type="entry name" value="EF-hand_5"/>
    <property type="match status" value="1"/>
</dbReference>
<dbReference type="CDD" id="cd00051">
    <property type="entry name" value="EFh"/>
    <property type="match status" value="1"/>
</dbReference>
<accession>A0A9P1BZR2</accession>
<dbReference type="GO" id="GO:0005764">
    <property type="term" value="C:lysosome"/>
    <property type="evidence" value="ECO:0007669"/>
    <property type="project" value="UniProtKB-SubCell"/>
</dbReference>
<dbReference type="PROSITE" id="PS00018">
    <property type="entry name" value="EF_HAND_1"/>
    <property type="match status" value="1"/>
</dbReference>
<dbReference type="SMART" id="SM00054">
    <property type="entry name" value="EFh"/>
    <property type="match status" value="2"/>
</dbReference>
<comment type="subcellular location">
    <subcellularLocation>
        <location evidence="2">Lysosome</location>
    </subcellularLocation>
    <subcellularLocation>
        <location evidence="1">Membrane</location>
        <topology evidence="1">Multi-pass membrane protein</topology>
    </subcellularLocation>
</comment>
<dbReference type="GO" id="GO:0005509">
    <property type="term" value="F:calcium ion binding"/>
    <property type="evidence" value="ECO:0007669"/>
    <property type="project" value="InterPro"/>
</dbReference>
<comment type="caution">
    <text evidence="18">The sequence shown here is derived from an EMBL/GenBank/DDBJ whole genome shotgun (WGS) entry which is preliminary data.</text>
</comment>
<comment type="catalytic activity">
    <reaction evidence="12">
        <text>S-hexadecanoyl-N-acetylcysteamine + H2O = N-acetylcysteamine + hexadecanoate + H(+)</text>
        <dbReference type="Rhea" id="RHEA:84099"/>
        <dbReference type="ChEBI" id="CHEBI:7896"/>
        <dbReference type="ChEBI" id="CHEBI:15377"/>
        <dbReference type="ChEBI" id="CHEBI:15378"/>
        <dbReference type="ChEBI" id="CHEBI:74410"/>
        <dbReference type="ChEBI" id="CHEBI:233601"/>
    </reaction>
</comment>
<comment type="function">
    <text evidence="13">Catalyzes the cleavage of thioester bonds from S-palmitoyl-CoA or S-palmitoyl-N-acetylcysteamine (unbranched structures) but does not have activity against palmitoylcysteine or palmitoylated proteins, branched structures or bulky head groups. Conversely, hydrolyzes both long and short chain fatty acyl-CoA substrate.</text>
</comment>
<dbReference type="AlphaFoldDB" id="A0A9P1BZR2"/>
<proteinExistence type="predicted"/>
<feature type="region of interest" description="Disordered" evidence="15">
    <location>
        <begin position="530"/>
        <end position="550"/>
    </location>
</feature>
<evidence type="ECO:0000256" key="5">
    <source>
        <dbReference type="ARBA" id="ARBA00022801"/>
    </source>
</evidence>